<dbReference type="InterPro" id="IPR036514">
    <property type="entry name" value="SGNH_hydro_sf"/>
</dbReference>
<keyword evidence="1" id="KW-1133">Transmembrane helix</keyword>
<dbReference type="Pfam" id="PF13472">
    <property type="entry name" value="Lipase_GDSL_2"/>
    <property type="match status" value="1"/>
</dbReference>
<dbReference type="SUPFAM" id="SSF52266">
    <property type="entry name" value="SGNH hydrolase"/>
    <property type="match status" value="1"/>
</dbReference>
<keyword evidence="4" id="KW-1185">Reference proteome</keyword>
<dbReference type="RefSeq" id="WP_183328500.1">
    <property type="nucleotide sequence ID" value="NZ_JACHHK010000004.1"/>
</dbReference>
<proteinExistence type="predicted"/>
<evidence type="ECO:0000256" key="1">
    <source>
        <dbReference type="SAM" id="Phobius"/>
    </source>
</evidence>
<name>A0A7W8FXQ1_9FIRM</name>
<sequence length="247" mass="27824">MKKRKKQLRRHVVFVVIFAVILGIVIWPADDAVDRGIAYVKGQEQKSTTAISKKLTKKRSQELNDAYKEGKINVYSFFTDYAFFGDSRVVGFSNMGVLDRARVMAGAGHTVKNITDWKKQIKGLRPSHLYFSYGVNDMGLDIDGQYNGYDRYYASQIKQILKYCPDGTTVTVCSIIPATAAAAAKSPAWNQVDKYNAKIKKMCKENAWTYVDNTEICDDGQADIYEADGVHFHASFYPVWAKNILGL</sequence>
<comment type="caution">
    <text evidence="3">The sequence shown here is derived from an EMBL/GenBank/DDBJ whole genome shotgun (WGS) entry which is preliminary data.</text>
</comment>
<feature type="domain" description="SGNH hydrolase-type esterase" evidence="2">
    <location>
        <begin position="107"/>
        <end position="235"/>
    </location>
</feature>
<gene>
    <name evidence="3" type="ORF">HNQ47_001223</name>
</gene>
<keyword evidence="1" id="KW-0812">Transmembrane</keyword>
<dbReference type="Proteomes" id="UP000539953">
    <property type="component" value="Unassembled WGS sequence"/>
</dbReference>
<accession>A0A7W8FXQ1</accession>
<protein>
    <recommendedName>
        <fullName evidence="2">SGNH hydrolase-type esterase domain-containing protein</fullName>
    </recommendedName>
</protein>
<feature type="transmembrane region" description="Helical" evidence="1">
    <location>
        <begin position="12"/>
        <end position="29"/>
    </location>
</feature>
<reference evidence="3 4" key="1">
    <citation type="submission" date="2020-08" db="EMBL/GenBank/DDBJ databases">
        <title>Genomic Encyclopedia of Type Strains, Phase IV (KMG-IV): sequencing the most valuable type-strain genomes for metagenomic binning, comparative biology and taxonomic classification.</title>
        <authorList>
            <person name="Goeker M."/>
        </authorList>
    </citation>
    <scope>NUCLEOTIDE SEQUENCE [LARGE SCALE GENOMIC DNA]</scope>
    <source>
        <strain evidence="3 4">DSM 25799</strain>
    </source>
</reference>
<dbReference type="InterPro" id="IPR013830">
    <property type="entry name" value="SGNH_hydro"/>
</dbReference>
<dbReference type="Gene3D" id="3.40.50.1110">
    <property type="entry name" value="SGNH hydrolase"/>
    <property type="match status" value="1"/>
</dbReference>
<dbReference type="EMBL" id="JACHHK010000004">
    <property type="protein sequence ID" value="MBB5183202.1"/>
    <property type="molecule type" value="Genomic_DNA"/>
</dbReference>
<dbReference type="AlphaFoldDB" id="A0A7W8FXQ1"/>
<evidence type="ECO:0000313" key="3">
    <source>
        <dbReference type="EMBL" id="MBB5183202.1"/>
    </source>
</evidence>
<evidence type="ECO:0000259" key="2">
    <source>
        <dbReference type="Pfam" id="PF13472"/>
    </source>
</evidence>
<organism evidence="3 4">
    <name type="scientific">Catenisphaera adipataccumulans</name>
    <dbReference type="NCBI Taxonomy" id="700500"/>
    <lineage>
        <taxon>Bacteria</taxon>
        <taxon>Bacillati</taxon>
        <taxon>Bacillota</taxon>
        <taxon>Erysipelotrichia</taxon>
        <taxon>Erysipelotrichales</taxon>
        <taxon>Erysipelotrichaceae</taxon>
        <taxon>Catenisphaera</taxon>
    </lineage>
</organism>
<keyword evidence="1" id="KW-0472">Membrane</keyword>
<evidence type="ECO:0000313" key="4">
    <source>
        <dbReference type="Proteomes" id="UP000539953"/>
    </source>
</evidence>